<sequence length="417" mass="48771">MKSRRHPIKKCRERIISSKRQKTEVVHKSAARINCLSHNSFLNTFKVIFILFCLTGIEVFSPSKTRDLKSFKVNRDESLRYRLVCFLQNGCKYTVYFGLCVKILVGIVMIQYREEDETRSLTHSFIALLTLLFYASVYRRREAMWQVTDTLYQSLNKVIHSTRKVKTHSWIAYIILMQILMIIWITLRYLSQNFMDVVQIITSYSKNFSIYYCNLFLSIVMTFVSIVPCIVLSLFTLYYILTCSYIRVLLEHLLEQMKDDFIFEDMEKLVVAYEDIARCMRSMDEHLSLPAFLAVFFTMTGLFWGGYRIAFNSGMTKNYFLSLLIPLIFYLSVQLLIMVSASVTNEMANEVKRVMECLPHQNSTQDPKRIFNFKKVLNHDDSLTLWKVYAMDRSLVITSIGTLLTYGILIGTLGKDT</sequence>
<keyword evidence="1" id="KW-1133">Transmembrane helix</keyword>
<feature type="transmembrane region" description="Helical" evidence="1">
    <location>
        <begin position="287"/>
        <end position="307"/>
    </location>
</feature>
<comment type="caution">
    <text evidence="2">The sequence shown here is derived from an EMBL/GenBank/DDBJ whole genome shotgun (WGS) entry which is preliminary data.</text>
</comment>
<keyword evidence="1" id="KW-0812">Transmembrane</keyword>
<gene>
    <name evidence="2" type="primary">AVEN_142582_1</name>
    <name evidence="2" type="ORF">TNIN_483661</name>
</gene>
<organism evidence="2 3">
    <name type="scientific">Trichonephila inaurata madagascariensis</name>
    <dbReference type="NCBI Taxonomy" id="2747483"/>
    <lineage>
        <taxon>Eukaryota</taxon>
        <taxon>Metazoa</taxon>
        <taxon>Ecdysozoa</taxon>
        <taxon>Arthropoda</taxon>
        <taxon>Chelicerata</taxon>
        <taxon>Arachnida</taxon>
        <taxon>Araneae</taxon>
        <taxon>Araneomorphae</taxon>
        <taxon>Entelegynae</taxon>
        <taxon>Araneoidea</taxon>
        <taxon>Nephilidae</taxon>
        <taxon>Trichonephila</taxon>
        <taxon>Trichonephila inaurata</taxon>
    </lineage>
</organism>
<dbReference type="OrthoDB" id="6433446at2759"/>
<name>A0A8X6YG27_9ARAC</name>
<feature type="transmembrane region" description="Helical" evidence="1">
    <location>
        <begin position="209"/>
        <end position="241"/>
    </location>
</feature>
<evidence type="ECO:0000313" key="3">
    <source>
        <dbReference type="Proteomes" id="UP000886998"/>
    </source>
</evidence>
<feature type="transmembrane region" description="Helical" evidence="1">
    <location>
        <begin position="93"/>
        <end position="112"/>
    </location>
</feature>
<keyword evidence="1" id="KW-0472">Membrane</keyword>
<dbReference type="EMBL" id="BMAV01019327">
    <property type="protein sequence ID" value="GFY72280.1"/>
    <property type="molecule type" value="Genomic_DNA"/>
</dbReference>
<evidence type="ECO:0000256" key="1">
    <source>
        <dbReference type="SAM" id="Phobius"/>
    </source>
</evidence>
<accession>A0A8X6YG27</accession>
<dbReference type="Proteomes" id="UP000886998">
    <property type="component" value="Unassembled WGS sequence"/>
</dbReference>
<reference evidence="2" key="1">
    <citation type="submission" date="2020-08" db="EMBL/GenBank/DDBJ databases">
        <title>Multicomponent nature underlies the extraordinary mechanical properties of spider dragline silk.</title>
        <authorList>
            <person name="Kono N."/>
            <person name="Nakamura H."/>
            <person name="Mori M."/>
            <person name="Yoshida Y."/>
            <person name="Ohtoshi R."/>
            <person name="Malay A.D."/>
            <person name="Moran D.A.P."/>
            <person name="Tomita M."/>
            <person name="Numata K."/>
            <person name="Arakawa K."/>
        </authorList>
    </citation>
    <scope>NUCLEOTIDE SEQUENCE</scope>
</reference>
<keyword evidence="3" id="KW-1185">Reference proteome</keyword>
<feature type="transmembrane region" description="Helical" evidence="1">
    <location>
        <begin position="319"/>
        <end position="343"/>
    </location>
</feature>
<feature type="transmembrane region" description="Helical" evidence="1">
    <location>
        <begin position="170"/>
        <end position="189"/>
    </location>
</feature>
<feature type="transmembrane region" description="Helical" evidence="1">
    <location>
        <begin position="395"/>
        <end position="414"/>
    </location>
</feature>
<protein>
    <recommendedName>
        <fullName evidence="4">Gustatory receptor</fullName>
    </recommendedName>
</protein>
<evidence type="ECO:0000313" key="2">
    <source>
        <dbReference type="EMBL" id="GFY72280.1"/>
    </source>
</evidence>
<feature type="transmembrane region" description="Helical" evidence="1">
    <location>
        <begin position="118"/>
        <end position="137"/>
    </location>
</feature>
<evidence type="ECO:0008006" key="4">
    <source>
        <dbReference type="Google" id="ProtNLM"/>
    </source>
</evidence>
<proteinExistence type="predicted"/>
<dbReference type="AlphaFoldDB" id="A0A8X6YG27"/>